<dbReference type="AlphaFoldDB" id="A0A225MU42"/>
<dbReference type="Gene3D" id="1.10.10.10">
    <property type="entry name" value="Winged helix-like DNA-binding domain superfamily/Winged helix DNA-binding domain"/>
    <property type="match status" value="1"/>
</dbReference>
<dbReference type="RefSeq" id="WP_088602563.1">
    <property type="nucleotide sequence ID" value="NZ_NJIH01000003.1"/>
</dbReference>
<comment type="caution">
    <text evidence="6">The sequence shown here is derived from an EMBL/GenBank/DDBJ whole genome shotgun (WGS) entry which is preliminary data.</text>
</comment>
<evidence type="ECO:0000256" key="3">
    <source>
        <dbReference type="ARBA" id="ARBA00023163"/>
    </source>
</evidence>
<dbReference type="InterPro" id="IPR050707">
    <property type="entry name" value="HTH_MetabolicPath_Reg"/>
</dbReference>
<sequence length="241" mass="26283">MESRPSILPPPDPADRENVYAVTRALMLLDAFRPHEQGMTLSELSRRVGMGKTTVLRTARTLARSGYLTQWDDGRWRLGPAAGWLGVRYQTAFDARDVIDSVLRALTDTTGETTALFVREGSSRACVARVERPSLERHYIRAGERLPLDKGASGHILLAYAGQKGALYDTIRRRGYHVSVGERDPLVCSISTPVFGARRRLFGALCVSAESARLGHAELAAHLNALIASSEALTRALATAG</sequence>
<dbReference type="SUPFAM" id="SSF46785">
    <property type="entry name" value="Winged helix' DNA-binding domain"/>
    <property type="match status" value="1"/>
</dbReference>
<dbReference type="PANTHER" id="PTHR30136:SF39">
    <property type="entry name" value="TRANSCRIPTIONAL REGULATORY PROTEIN"/>
    <property type="match status" value="1"/>
</dbReference>
<proteinExistence type="predicted"/>
<protein>
    <submittedName>
        <fullName evidence="6">IclR family transcriptional regulator</fullName>
    </submittedName>
</protein>
<dbReference type="GO" id="GO:0003700">
    <property type="term" value="F:DNA-binding transcription factor activity"/>
    <property type="evidence" value="ECO:0007669"/>
    <property type="project" value="TreeGrafter"/>
</dbReference>
<dbReference type="Proteomes" id="UP000214603">
    <property type="component" value="Unassembled WGS sequence"/>
</dbReference>
<dbReference type="OrthoDB" id="5422805at2"/>
<evidence type="ECO:0000256" key="1">
    <source>
        <dbReference type="ARBA" id="ARBA00023015"/>
    </source>
</evidence>
<dbReference type="GO" id="GO:0045892">
    <property type="term" value="P:negative regulation of DNA-templated transcription"/>
    <property type="evidence" value="ECO:0007669"/>
    <property type="project" value="TreeGrafter"/>
</dbReference>
<evidence type="ECO:0000256" key="2">
    <source>
        <dbReference type="ARBA" id="ARBA00023125"/>
    </source>
</evidence>
<evidence type="ECO:0000259" key="4">
    <source>
        <dbReference type="PROSITE" id="PS51077"/>
    </source>
</evidence>
<dbReference type="PROSITE" id="PS51077">
    <property type="entry name" value="HTH_ICLR"/>
    <property type="match status" value="1"/>
</dbReference>
<name>A0A225MU42_9BURK</name>
<dbReference type="InterPro" id="IPR036388">
    <property type="entry name" value="WH-like_DNA-bd_sf"/>
</dbReference>
<keyword evidence="2" id="KW-0238">DNA-binding</keyword>
<dbReference type="InterPro" id="IPR036390">
    <property type="entry name" value="WH_DNA-bd_sf"/>
</dbReference>
<dbReference type="SUPFAM" id="SSF55781">
    <property type="entry name" value="GAF domain-like"/>
    <property type="match status" value="1"/>
</dbReference>
<dbReference type="Pfam" id="PF01614">
    <property type="entry name" value="IclR_C"/>
    <property type="match status" value="2"/>
</dbReference>
<dbReference type="InterPro" id="IPR005471">
    <property type="entry name" value="Tscrpt_reg_IclR_N"/>
</dbReference>
<evidence type="ECO:0000259" key="5">
    <source>
        <dbReference type="PROSITE" id="PS51078"/>
    </source>
</evidence>
<evidence type="ECO:0000313" key="7">
    <source>
        <dbReference type="Proteomes" id="UP000214603"/>
    </source>
</evidence>
<organism evidence="6 7">
    <name type="scientific">Candidimonas nitroreducens</name>
    <dbReference type="NCBI Taxonomy" id="683354"/>
    <lineage>
        <taxon>Bacteria</taxon>
        <taxon>Pseudomonadati</taxon>
        <taxon>Pseudomonadota</taxon>
        <taxon>Betaproteobacteria</taxon>
        <taxon>Burkholderiales</taxon>
        <taxon>Alcaligenaceae</taxon>
        <taxon>Candidimonas</taxon>
    </lineage>
</organism>
<gene>
    <name evidence="6" type="ORF">CEY11_06700</name>
</gene>
<keyword evidence="1" id="KW-0805">Transcription regulation</keyword>
<dbReference type="PANTHER" id="PTHR30136">
    <property type="entry name" value="HELIX-TURN-HELIX TRANSCRIPTIONAL REGULATOR, ICLR FAMILY"/>
    <property type="match status" value="1"/>
</dbReference>
<dbReference type="PROSITE" id="PS51078">
    <property type="entry name" value="ICLR_ED"/>
    <property type="match status" value="1"/>
</dbReference>
<dbReference type="InterPro" id="IPR029016">
    <property type="entry name" value="GAF-like_dom_sf"/>
</dbReference>
<dbReference type="EMBL" id="NJIH01000003">
    <property type="protein sequence ID" value="OWT63983.1"/>
    <property type="molecule type" value="Genomic_DNA"/>
</dbReference>
<evidence type="ECO:0000313" key="6">
    <source>
        <dbReference type="EMBL" id="OWT63983.1"/>
    </source>
</evidence>
<keyword evidence="7" id="KW-1185">Reference proteome</keyword>
<dbReference type="Pfam" id="PF09339">
    <property type="entry name" value="HTH_IclR"/>
    <property type="match status" value="1"/>
</dbReference>
<reference evidence="7" key="1">
    <citation type="submission" date="2017-06" db="EMBL/GenBank/DDBJ databases">
        <title>Herbaspirillum phytohormonus sp. nov., isolated from the root nodule of Robinia pseudoacacia in lead-zinc mine.</title>
        <authorList>
            <person name="Fan M."/>
            <person name="Lin Y."/>
        </authorList>
    </citation>
    <scope>NUCLEOTIDE SEQUENCE [LARGE SCALE GENOMIC DNA]</scope>
    <source>
        <strain evidence="7">SC-089</strain>
    </source>
</reference>
<dbReference type="Gene3D" id="3.30.450.40">
    <property type="match status" value="2"/>
</dbReference>
<dbReference type="GO" id="GO:0003677">
    <property type="term" value="F:DNA binding"/>
    <property type="evidence" value="ECO:0007669"/>
    <property type="project" value="UniProtKB-KW"/>
</dbReference>
<accession>A0A225MU42</accession>
<dbReference type="InterPro" id="IPR014757">
    <property type="entry name" value="Tscrpt_reg_IclR_C"/>
</dbReference>
<feature type="domain" description="IclR-ED" evidence="5">
    <location>
        <begin position="81"/>
        <end position="239"/>
    </location>
</feature>
<keyword evidence="3" id="KW-0804">Transcription</keyword>
<feature type="domain" description="HTH iclR-type" evidence="4">
    <location>
        <begin position="19"/>
        <end position="80"/>
    </location>
</feature>
<dbReference type="SMART" id="SM00346">
    <property type="entry name" value="HTH_ICLR"/>
    <property type="match status" value="1"/>
</dbReference>